<dbReference type="AlphaFoldDB" id="A0A1S8B129"/>
<dbReference type="EMBL" id="LWLN01000001">
    <property type="protein sequence ID" value="OLZ42556.1"/>
    <property type="molecule type" value="Genomic_DNA"/>
</dbReference>
<organism evidence="1 2">
    <name type="scientific">Natrinema saccharevitans</name>
    <dbReference type="NCBI Taxonomy" id="301967"/>
    <lineage>
        <taxon>Archaea</taxon>
        <taxon>Methanobacteriati</taxon>
        <taxon>Methanobacteriota</taxon>
        <taxon>Stenosarchaea group</taxon>
        <taxon>Halobacteria</taxon>
        <taxon>Halobacteriales</taxon>
        <taxon>Natrialbaceae</taxon>
        <taxon>Natrinema</taxon>
    </lineage>
</organism>
<proteinExistence type="predicted"/>
<dbReference type="RefSeq" id="WP_076148070.1">
    <property type="nucleotide sequence ID" value="NZ_LWLN01000001.1"/>
</dbReference>
<keyword evidence="2" id="KW-1185">Reference proteome</keyword>
<evidence type="ECO:0000313" key="1">
    <source>
        <dbReference type="EMBL" id="OLZ42556.1"/>
    </source>
</evidence>
<sequence length="82" mass="8220">MQRRPILAIAVALTLLLGATGAAAVQPADGPPNDMPDPVPEFVADLLGAITDFLGSVLEAIGEAVRTVTPGDDAAVPNGTSE</sequence>
<reference evidence="2" key="1">
    <citation type="submission" date="2016-04" db="EMBL/GenBank/DDBJ databases">
        <authorList>
            <person name="Chen S.-C."/>
            <person name="Lai M.-C."/>
        </authorList>
    </citation>
    <scope>NUCLEOTIDE SEQUENCE [LARGE SCALE GENOMIC DNA]</scope>
    <source>
        <strain evidence="2">AB14</strain>
    </source>
</reference>
<gene>
    <name evidence="1" type="ORF">A6E15_17015</name>
</gene>
<protein>
    <submittedName>
        <fullName evidence="1">Uncharacterized protein</fullName>
    </submittedName>
</protein>
<name>A0A1S8B129_9EURY</name>
<dbReference type="STRING" id="301967.A6E15_17015"/>
<comment type="caution">
    <text evidence="1">The sequence shown here is derived from an EMBL/GenBank/DDBJ whole genome shotgun (WGS) entry which is preliminary data.</text>
</comment>
<accession>A0A1S8B129</accession>
<dbReference type="Proteomes" id="UP000189370">
    <property type="component" value="Unassembled WGS sequence"/>
</dbReference>
<dbReference type="OrthoDB" id="188277at2157"/>
<evidence type="ECO:0000313" key="2">
    <source>
        <dbReference type="Proteomes" id="UP000189370"/>
    </source>
</evidence>